<dbReference type="SUPFAM" id="SSF103473">
    <property type="entry name" value="MFS general substrate transporter"/>
    <property type="match status" value="1"/>
</dbReference>
<feature type="transmembrane region" description="Helical" evidence="6">
    <location>
        <begin position="289"/>
        <end position="307"/>
    </location>
</feature>
<keyword evidence="5 6" id="KW-0472">Membrane</keyword>
<evidence type="ECO:0000256" key="6">
    <source>
        <dbReference type="SAM" id="Phobius"/>
    </source>
</evidence>
<evidence type="ECO:0000256" key="4">
    <source>
        <dbReference type="ARBA" id="ARBA00022989"/>
    </source>
</evidence>
<keyword evidence="8" id="KW-1185">Reference proteome</keyword>
<keyword evidence="3 6" id="KW-0812">Transmembrane</keyword>
<feature type="transmembrane region" description="Helical" evidence="6">
    <location>
        <begin position="403"/>
        <end position="422"/>
    </location>
</feature>
<dbReference type="HOGENOM" id="CLU_001265_52_2_1"/>
<feature type="transmembrane region" description="Helical" evidence="6">
    <location>
        <begin position="378"/>
        <end position="397"/>
    </location>
</feature>
<keyword evidence="4 6" id="KW-1133">Transmembrane helix</keyword>
<feature type="transmembrane region" description="Helical" evidence="6">
    <location>
        <begin position="145"/>
        <end position="164"/>
    </location>
</feature>
<dbReference type="Proteomes" id="UP000054477">
    <property type="component" value="Unassembled WGS sequence"/>
</dbReference>
<evidence type="ECO:0000256" key="1">
    <source>
        <dbReference type="ARBA" id="ARBA00004141"/>
    </source>
</evidence>
<accession>A0A0C9XVH6</accession>
<dbReference type="GO" id="GO:0016020">
    <property type="term" value="C:membrane"/>
    <property type="evidence" value="ECO:0007669"/>
    <property type="project" value="UniProtKB-SubCell"/>
</dbReference>
<dbReference type="EMBL" id="KN838603">
    <property type="protein sequence ID" value="KIK01637.1"/>
    <property type="molecule type" value="Genomic_DNA"/>
</dbReference>
<evidence type="ECO:0000256" key="2">
    <source>
        <dbReference type="ARBA" id="ARBA00022448"/>
    </source>
</evidence>
<evidence type="ECO:0000313" key="8">
    <source>
        <dbReference type="Proteomes" id="UP000054477"/>
    </source>
</evidence>
<proteinExistence type="predicted"/>
<gene>
    <name evidence="7" type="ORF">K443DRAFT_132193</name>
</gene>
<evidence type="ECO:0000256" key="3">
    <source>
        <dbReference type="ARBA" id="ARBA00022692"/>
    </source>
</evidence>
<dbReference type="OrthoDB" id="3936150at2759"/>
<name>A0A0C9XVH6_9AGAR</name>
<feature type="transmembrane region" description="Helical" evidence="6">
    <location>
        <begin position="184"/>
        <end position="202"/>
    </location>
</feature>
<reference evidence="7 8" key="1">
    <citation type="submission" date="2014-04" db="EMBL/GenBank/DDBJ databases">
        <authorList>
            <consortium name="DOE Joint Genome Institute"/>
            <person name="Kuo A."/>
            <person name="Kohler A."/>
            <person name="Nagy L.G."/>
            <person name="Floudas D."/>
            <person name="Copeland A."/>
            <person name="Barry K.W."/>
            <person name="Cichocki N."/>
            <person name="Veneault-Fourrey C."/>
            <person name="LaButti K."/>
            <person name="Lindquist E.A."/>
            <person name="Lipzen A."/>
            <person name="Lundell T."/>
            <person name="Morin E."/>
            <person name="Murat C."/>
            <person name="Sun H."/>
            <person name="Tunlid A."/>
            <person name="Henrissat B."/>
            <person name="Grigoriev I.V."/>
            <person name="Hibbett D.S."/>
            <person name="Martin F."/>
            <person name="Nordberg H.P."/>
            <person name="Cantor M.N."/>
            <person name="Hua S.X."/>
        </authorList>
    </citation>
    <scope>NUCLEOTIDE SEQUENCE [LARGE SCALE GENOMIC DNA]</scope>
    <source>
        <strain evidence="7 8">LaAM-08-1</strain>
    </source>
</reference>
<dbReference type="PANTHER" id="PTHR23511">
    <property type="entry name" value="SYNAPTIC VESICLE GLYCOPROTEIN 2"/>
    <property type="match status" value="1"/>
</dbReference>
<dbReference type="PANTHER" id="PTHR23511:SF12">
    <property type="entry name" value="TRANSPORTER, PUTATIVE (AFU_ORTHOLOGUE AFUA_7G01740)-RELATED"/>
    <property type="match status" value="1"/>
</dbReference>
<organism evidence="7 8">
    <name type="scientific">Laccaria amethystina LaAM-08-1</name>
    <dbReference type="NCBI Taxonomy" id="1095629"/>
    <lineage>
        <taxon>Eukaryota</taxon>
        <taxon>Fungi</taxon>
        <taxon>Dikarya</taxon>
        <taxon>Basidiomycota</taxon>
        <taxon>Agaricomycotina</taxon>
        <taxon>Agaricomycetes</taxon>
        <taxon>Agaricomycetidae</taxon>
        <taxon>Agaricales</taxon>
        <taxon>Agaricineae</taxon>
        <taxon>Hydnangiaceae</taxon>
        <taxon>Laccaria</taxon>
    </lineage>
</organism>
<keyword evidence="2" id="KW-0813">Transport</keyword>
<feature type="transmembrane region" description="Helical" evidence="6">
    <location>
        <begin position="70"/>
        <end position="89"/>
    </location>
</feature>
<evidence type="ECO:0000256" key="5">
    <source>
        <dbReference type="ARBA" id="ARBA00023136"/>
    </source>
</evidence>
<sequence>MGLYEDGMLDPVYQEKMKILNRAIQEIGTGKYQNLLFLVAGFGWFADGVWPLTTGLILTPVVAEFRFNGPLLTLASNIGPLVGAVFWGSGSDVWGRRGNIRTAAGGSRNLVTLASLIAVLRIGVGGNLPVDSAIFLDFLPASNQYLLVFASLVSGTLIVAWILIANCSCSVTATICHKSENMGWRYLILTLGGLTILLWGIGKDEEAVAIIHKIAAYNSITTPLTLDQLAKADSVLTDKRLGKKAGGILSETSNFTTEHVKALFSTRKMAYSTSLLIILWVFSHEFQQLLILNLVGVPAAFCARWAVELTFIGRKGTLAISSELTGIFLFASTTARSSNALLGWNCGYAFNSNIMYGVHYAISSEILPAKVRGTGNRLVSAVMRVFGVIAPIIALHANITTALPMYIADALFISAGGFGLLLPCEPRGKA</sequence>
<dbReference type="AlphaFoldDB" id="A0A0C9XVH6"/>
<dbReference type="InterPro" id="IPR036259">
    <property type="entry name" value="MFS_trans_sf"/>
</dbReference>
<dbReference type="Gene3D" id="1.20.1250.20">
    <property type="entry name" value="MFS general substrate transporter like domains"/>
    <property type="match status" value="1"/>
</dbReference>
<comment type="subcellular location">
    <subcellularLocation>
        <location evidence="1">Membrane</location>
        <topology evidence="1">Multi-pass membrane protein</topology>
    </subcellularLocation>
</comment>
<feature type="transmembrane region" description="Helical" evidence="6">
    <location>
        <begin position="110"/>
        <end position="130"/>
    </location>
</feature>
<evidence type="ECO:0000313" key="7">
    <source>
        <dbReference type="EMBL" id="KIK01637.1"/>
    </source>
</evidence>
<reference evidence="8" key="2">
    <citation type="submission" date="2015-01" db="EMBL/GenBank/DDBJ databases">
        <title>Evolutionary Origins and Diversification of the Mycorrhizal Mutualists.</title>
        <authorList>
            <consortium name="DOE Joint Genome Institute"/>
            <consortium name="Mycorrhizal Genomics Consortium"/>
            <person name="Kohler A."/>
            <person name="Kuo A."/>
            <person name="Nagy L.G."/>
            <person name="Floudas D."/>
            <person name="Copeland A."/>
            <person name="Barry K.W."/>
            <person name="Cichocki N."/>
            <person name="Veneault-Fourrey C."/>
            <person name="LaButti K."/>
            <person name="Lindquist E.A."/>
            <person name="Lipzen A."/>
            <person name="Lundell T."/>
            <person name="Morin E."/>
            <person name="Murat C."/>
            <person name="Riley R."/>
            <person name="Ohm R."/>
            <person name="Sun H."/>
            <person name="Tunlid A."/>
            <person name="Henrissat B."/>
            <person name="Grigoriev I.V."/>
            <person name="Hibbett D.S."/>
            <person name="Martin F."/>
        </authorList>
    </citation>
    <scope>NUCLEOTIDE SEQUENCE [LARGE SCALE GENOMIC DNA]</scope>
    <source>
        <strain evidence="8">LaAM-08-1</strain>
    </source>
</reference>
<protein>
    <recommendedName>
        <fullName evidence="9">Major facilitator superfamily (MFS) profile domain-containing protein</fullName>
    </recommendedName>
</protein>
<feature type="transmembrane region" description="Helical" evidence="6">
    <location>
        <begin position="35"/>
        <end position="58"/>
    </location>
</feature>
<evidence type="ECO:0008006" key="9">
    <source>
        <dbReference type="Google" id="ProtNLM"/>
    </source>
</evidence>